<organism evidence="2">
    <name type="scientific">Siphoviridae sp. ctrfD19</name>
    <dbReference type="NCBI Taxonomy" id="2826478"/>
    <lineage>
        <taxon>Viruses</taxon>
        <taxon>Duplodnaviria</taxon>
        <taxon>Heunggongvirae</taxon>
        <taxon>Uroviricota</taxon>
        <taxon>Caudoviricetes</taxon>
    </lineage>
</organism>
<name>A0A8S5M2F9_9CAUD</name>
<evidence type="ECO:0000313" key="2">
    <source>
        <dbReference type="EMBL" id="DAD76251.1"/>
    </source>
</evidence>
<reference evidence="2" key="1">
    <citation type="journal article" date="2021" name="Proc. Natl. Acad. Sci. U.S.A.">
        <title>A Catalog of Tens of Thousands of Viruses from Human Metagenomes Reveals Hidden Associations with Chronic Diseases.</title>
        <authorList>
            <person name="Tisza M.J."/>
            <person name="Buck C.B."/>
        </authorList>
    </citation>
    <scope>NUCLEOTIDE SEQUENCE</scope>
    <source>
        <strain evidence="2">CtrfD19</strain>
    </source>
</reference>
<protein>
    <submittedName>
        <fullName evidence="2">Uncharacterized protein</fullName>
    </submittedName>
</protein>
<accession>A0A8S5M2F9</accession>
<sequence>MIVQHNFRDKENALVLRTAGEELEVSRKRAEHLANLQLVKTVEDQKGGDPKSPSKAEG</sequence>
<dbReference type="EMBL" id="BK014797">
    <property type="protein sequence ID" value="DAD76251.1"/>
    <property type="molecule type" value="Genomic_DNA"/>
</dbReference>
<proteinExistence type="predicted"/>
<evidence type="ECO:0000256" key="1">
    <source>
        <dbReference type="SAM" id="MobiDB-lite"/>
    </source>
</evidence>
<feature type="compositionally biased region" description="Basic and acidic residues" evidence="1">
    <location>
        <begin position="41"/>
        <end position="58"/>
    </location>
</feature>
<feature type="region of interest" description="Disordered" evidence="1">
    <location>
        <begin position="39"/>
        <end position="58"/>
    </location>
</feature>